<dbReference type="InterPro" id="IPR025875">
    <property type="entry name" value="Leu-rich_rpt_4"/>
</dbReference>
<accession>A0A363NTS8</accession>
<dbReference type="GO" id="GO:0005737">
    <property type="term" value="C:cytoplasm"/>
    <property type="evidence" value="ECO:0007669"/>
    <property type="project" value="TreeGrafter"/>
</dbReference>
<comment type="caution">
    <text evidence="4">The sequence shown here is derived from an EMBL/GenBank/DDBJ whole genome shotgun (WGS) entry which is preliminary data.</text>
</comment>
<dbReference type="SMART" id="SM00365">
    <property type="entry name" value="LRR_SD22"/>
    <property type="match status" value="4"/>
</dbReference>
<evidence type="ECO:0000256" key="3">
    <source>
        <dbReference type="SAM" id="Phobius"/>
    </source>
</evidence>
<feature type="transmembrane region" description="Helical" evidence="3">
    <location>
        <begin position="44"/>
        <end position="62"/>
    </location>
</feature>
<dbReference type="EMBL" id="QCXX01000003">
    <property type="protein sequence ID" value="PUV24150.1"/>
    <property type="molecule type" value="Genomic_DNA"/>
</dbReference>
<evidence type="ECO:0000313" key="4">
    <source>
        <dbReference type="EMBL" id="PUV24150.1"/>
    </source>
</evidence>
<organism evidence="4 5">
    <name type="scientific">Sphingobacterium athyrii</name>
    <dbReference type="NCBI Taxonomy" id="2152717"/>
    <lineage>
        <taxon>Bacteria</taxon>
        <taxon>Pseudomonadati</taxon>
        <taxon>Bacteroidota</taxon>
        <taxon>Sphingobacteriia</taxon>
        <taxon>Sphingobacteriales</taxon>
        <taxon>Sphingobacteriaceae</taxon>
        <taxon>Sphingobacterium</taxon>
    </lineage>
</organism>
<dbReference type="InterPro" id="IPR001611">
    <property type="entry name" value="Leu-rich_rpt"/>
</dbReference>
<evidence type="ECO:0000256" key="2">
    <source>
        <dbReference type="ARBA" id="ARBA00022737"/>
    </source>
</evidence>
<dbReference type="AlphaFoldDB" id="A0A363NTS8"/>
<dbReference type="Gene3D" id="3.80.10.10">
    <property type="entry name" value="Ribonuclease Inhibitor"/>
    <property type="match status" value="1"/>
</dbReference>
<dbReference type="PROSITE" id="PS51450">
    <property type="entry name" value="LRR"/>
    <property type="match status" value="2"/>
</dbReference>
<feature type="transmembrane region" description="Helical" evidence="3">
    <location>
        <begin position="74"/>
        <end position="94"/>
    </location>
</feature>
<protein>
    <recommendedName>
        <fullName evidence="6">Leucine-rich repeat domain-containing protein</fullName>
    </recommendedName>
</protein>
<keyword evidence="3" id="KW-1133">Transmembrane helix</keyword>
<dbReference type="PANTHER" id="PTHR48051">
    <property type="match status" value="1"/>
</dbReference>
<keyword evidence="2" id="KW-0677">Repeat</keyword>
<evidence type="ECO:0000256" key="1">
    <source>
        <dbReference type="ARBA" id="ARBA00022614"/>
    </source>
</evidence>
<evidence type="ECO:0000313" key="5">
    <source>
        <dbReference type="Proteomes" id="UP000250831"/>
    </source>
</evidence>
<keyword evidence="3" id="KW-0472">Membrane</keyword>
<dbReference type="SUPFAM" id="SSF52058">
    <property type="entry name" value="L domain-like"/>
    <property type="match status" value="1"/>
</dbReference>
<dbReference type="PANTHER" id="PTHR48051:SF54">
    <property type="entry name" value="LEUCINE-RICH REPEAT-CONTAINING PROTEIN"/>
    <property type="match status" value="1"/>
</dbReference>
<dbReference type="SMART" id="SM00369">
    <property type="entry name" value="LRR_TYP"/>
    <property type="match status" value="6"/>
</dbReference>
<name>A0A363NTS8_9SPHI</name>
<evidence type="ECO:0008006" key="6">
    <source>
        <dbReference type="Google" id="ProtNLM"/>
    </source>
</evidence>
<dbReference type="Pfam" id="PF00560">
    <property type="entry name" value="LRR_1"/>
    <property type="match status" value="1"/>
</dbReference>
<dbReference type="InterPro" id="IPR032675">
    <property type="entry name" value="LRR_dom_sf"/>
</dbReference>
<dbReference type="InterPro" id="IPR003591">
    <property type="entry name" value="Leu-rich_rpt_typical-subtyp"/>
</dbReference>
<sequence>MLGSIKKMPIMKRLISSPLKILGLLTILLGLLIVVFTYGYLIVLALIFVGVGLMLYLIDYGIKRFLRDRKSFWALQSIFAILYISSVFVTYMTWQEHNYIIFPKNFKGQAGIIFGIAGYPELPKTKFWKKTIVMPNDGVLITSTKMEDIPNTIRYAYADSPEFDNTSINWDPNFGIDCIVCDSRIETWLFQTGSEGSAVKDIMTSLCNEIASRKMTSAYKSISSAIQTDSRGPYLWLNSNSLTSLPNGLEKFNLYKVILSGNKFKEVPEQIFRIKSLEDLIMADNPINKFPCKITQLQYLKSVSFAKTGIKQVDCDLSQLDSLEHFDLSGNELTLFPELIKSIPKLTWLSLNDNQLSDLSFIDGRLRKLEILYLYTNKIKNISTETIFLGNLKELLLFDNEIERIPDNISDLKNLEKLEIWNNPIKYISPKISQLKNLKSIRIDDDYLTQTDKDNLKKWLPNCEINYQTRNEKLLELQK</sequence>
<keyword evidence="5" id="KW-1185">Reference proteome</keyword>
<dbReference type="Pfam" id="PF12799">
    <property type="entry name" value="LRR_4"/>
    <property type="match status" value="1"/>
</dbReference>
<gene>
    <name evidence="4" type="ORF">DCO56_12345</name>
</gene>
<reference evidence="4 5" key="1">
    <citation type="submission" date="2018-04" db="EMBL/GenBank/DDBJ databases">
        <title>Sphingobacterium sp. M46 Genome.</title>
        <authorList>
            <person name="Cheng J."/>
            <person name="Li Y."/>
        </authorList>
    </citation>
    <scope>NUCLEOTIDE SEQUENCE [LARGE SCALE GENOMIC DNA]</scope>
    <source>
        <strain evidence="4 5">M46</strain>
    </source>
</reference>
<proteinExistence type="predicted"/>
<dbReference type="OrthoDB" id="627712at2"/>
<dbReference type="InterPro" id="IPR050216">
    <property type="entry name" value="LRR_domain-containing"/>
</dbReference>
<keyword evidence="1" id="KW-0433">Leucine-rich repeat</keyword>
<feature type="transmembrane region" description="Helical" evidence="3">
    <location>
        <begin position="21"/>
        <end position="38"/>
    </location>
</feature>
<dbReference type="Proteomes" id="UP000250831">
    <property type="component" value="Unassembled WGS sequence"/>
</dbReference>
<keyword evidence="3" id="KW-0812">Transmembrane</keyword>